<accession>A0A8K0SY05</accession>
<comment type="caution">
    <text evidence="1">The sequence shown here is derived from an EMBL/GenBank/DDBJ whole genome shotgun (WGS) entry which is preliminary data.</text>
</comment>
<dbReference type="OrthoDB" id="9970474at2759"/>
<sequence length="287" mass="31640">MASPSGPVAYTHVPPPWTLHGDVYALVFWTPRSVAERLPEHTFSPLEGRSDFAAPPGSRPGPGLGMIQLVRYRDSPVGPYDELIFTPCPWSWQREGDDGRRVHGTSQRITRIYVSQPYTCYNGRRNWGVPKHLARFDWTDNPDGSTSVKVFPHDTTPDATEASPSTTPLLQATFKPVPYLPRFPFSTGWLDYIGISTKVVMPPLPAGSGSLGELPSSDKWVSIAPLESSSKTSVGWFDLAQGDHPPAPDCPNFWPGLGRWQLGIKMEDAVIEFGDPLAVWDTPKSSL</sequence>
<keyword evidence="2" id="KW-1185">Reference proteome</keyword>
<dbReference type="PANTHER" id="PTHR40518">
    <property type="entry name" value="ACETOACETATE DECARBOXYLASE"/>
    <property type="match status" value="1"/>
</dbReference>
<dbReference type="AlphaFoldDB" id="A0A8K0SY05"/>
<name>A0A8K0SY05_9HYPO</name>
<evidence type="ECO:0000313" key="2">
    <source>
        <dbReference type="Proteomes" id="UP000813444"/>
    </source>
</evidence>
<gene>
    <name evidence="1" type="ORF">B0I35DRAFT_475791</name>
</gene>
<dbReference type="Gene3D" id="2.40.400.10">
    <property type="entry name" value="Acetoacetate decarboxylase-like"/>
    <property type="match status" value="1"/>
</dbReference>
<dbReference type="PANTHER" id="PTHR40518:SF1">
    <property type="entry name" value="ACETOACETATE DECARBOXYLASE"/>
    <property type="match status" value="1"/>
</dbReference>
<protein>
    <recommendedName>
        <fullName evidence="3">Acetoacetate decarboxylase</fullName>
    </recommendedName>
</protein>
<dbReference type="Proteomes" id="UP000813444">
    <property type="component" value="Unassembled WGS sequence"/>
</dbReference>
<dbReference type="InterPro" id="IPR023375">
    <property type="entry name" value="ADC_dom_sf"/>
</dbReference>
<reference evidence="1" key="1">
    <citation type="journal article" date="2021" name="Nat. Commun.">
        <title>Genetic determinants of endophytism in the Arabidopsis root mycobiome.</title>
        <authorList>
            <person name="Mesny F."/>
            <person name="Miyauchi S."/>
            <person name="Thiergart T."/>
            <person name="Pickel B."/>
            <person name="Atanasova L."/>
            <person name="Karlsson M."/>
            <person name="Huettel B."/>
            <person name="Barry K.W."/>
            <person name="Haridas S."/>
            <person name="Chen C."/>
            <person name="Bauer D."/>
            <person name="Andreopoulos W."/>
            <person name="Pangilinan J."/>
            <person name="LaButti K."/>
            <person name="Riley R."/>
            <person name="Lipzen A."/>
            <person name="Clum A."/>
            <person name="Drula E."/>
            <person name="Henrissat B."/>
            <person name="Kohler A."/>
            <person name="Grigoriev I.V."/>
            <person name="Martin F.M."/>
            <person name="Hacquard S."/>
        </authorList>
    </citation>
    <scope>NUCLEOTIDE SEQUENCE</scope>
    <source>
        <strain evidence="1">MPI-CAGE-CH-0235</strain>
    </source>
</reference>
<evidence type="ECO:0008006" key="3">
    <source>
        <dbReference type="Google" id="ProtNLM"/>
    </source>
</evidence>
<dbReference type="SUPFAM" id="SSF160104">
    <property type="entry name" value="Acetoacetate decarboxylase-like"/>
    <property type="match status" value="1"/>
</dbReference>
<dbReference type="EMBL" id="JAGPNK010000003">
    <property type="protein sequence ID" value="KAH7324555.1"/>
    <property type="molecule type" value="Genomic_DNA"/>
</dbReference>
<proteinExistence type="predicted"/>
<evidence type="ECO:0000313" key="1">
    <source>
        <dbReference type="EMBL" id="KAH7324555.1"/>
    </source>
</evidence>
<organism evidence="1 2">
    <name type="scientific">Stachybotrys elegans</name>
    <dbReference type="NCBI Taxonomy" id="80388"/>
    <lineage>
        <taxon>Eukaryota</taxon>
        <taxon>Fungi</taxon>
        <taxon>Dikarya</taxon>
        <taxon>Ascomycota</taxon>
        <taxon>Pezizomycotina</taxon>
        <taxon>Sordariomycetes</taxon>
        <taxon>Hypocreomycetidae</taxon>
        <taxon>Hypocreales</taxon>
        <taxon>Stachybotryaceae</taxon>
        <taxon>Stachybotrys</taxon>
    </lineage>
</organism>